<organism evidence="1">
    <name type="scientific">marine metagenome</name>
    <dbReference type="NCBI Taxonomy" id="408172"/>
    <lineage>
        <taxon>unclassified sequences</taxon>
        <taxon>metagenomes</taxon>
        <taxon>ecological metagenomes</taxon>
    </lineage>
</organism>
<evidence type="ECO:0008006" key="2">
    <source>
        <dbReference type="Google" id="ProtNLM"/>
    </source>
</evidence>
<sequence>MRIQILILATLALGACAVKPVETVYHEQEDVTRFTTQSFKAEKKNKEIELVAVKECKGKVICSDEEIKLTITHADRFSFLKGKDLDLETDQGKINLNERDYSNSHSQRAKAKDGTSGVLTEHFLIWVTETDFRKAAHSQNSTLFVGEYSFELSSEGRVPWQILLDRERILEIMDEEQRREYGLYPHENKEKKEQDVRKKRMVSEAAESTWKMVQDSNNPEDFRYFLEQFPDSPYSIPAKLKLKQLERDNQ</sequence>
<gene>
    <name evidence="1" type="ORF">METZ01_LOCUS280518</name>
</gene>
<proteinExistence type="predicted"/>
<evidence type="ECO:0000313" key="1">
    <source>
        <dbReference type="EMBL" id="SVC27664.1"/>
    </source>
</evidence>
<protein>
    <recommendedName>
        <fullName evidence="2">Lipoprotein</fullName>
    </recommendedName>
</protein>
<dbReference type="PROSITE" id="PS51257">
    <property type="entry name" value="PROKAR_LIPOPROTEIN"/>
    <property type="match status" value="1"/>
</dbReference>
<dbReference type="EMBL" id="UINC01082677">
    <property type="protein sequence ID" value="SVC27664.1"/>
    <property type="molecule type" value="Genomic_DNA"/>
</dbReference>
<accession>A0A382KS77</accession>
<reference evidence="1" key="1">
    <citation type="submission" date="2018-05" db="EMBL/GenBank/DDBJ databases">
        <authorList>
            <person name="Lanie J.A."/>
            <person name="Ng W.-L."/>
            <person name="Kazmierczak K.M."/>
            <person name="Andrzejewski T.M."/>
            <person name="Davidsen T.M."/>
            <person name="Wayne K.J."/>
            <person name="Tettelin H."/>
            <person name="Glass J.I."/>
            <person name="Rusch D."/>
            <person name="Podicherti R."/>
            <person name="Tsui H.-C.T."/>
            <person name="Winkler M.E."/>
        </authorList>
    </citation>
    <scope>NUCLEOTIDE SEQUENCE</scope>
</reference>
<name>A0A382KS77_9ZZZZ</name>
<dbReference type="AlphaFoldDB" id="A0A382KS77"/>